<sequence length="454" mass="50999">MPQAIVALVGKPNVGKSTLFNRLSLREKSIVHDLPGITRDRKYAKANLFSDLIVVDTPGLEFAAAGSLEFNMMQQSLVAINEANIICFVVDAITGILPIDEECANLIRKHNKQSSTILVINKTEKPIILDKSYYKLGFSESVCISAKHGQGIYELGDIIQNILSSDQKVNFLTTTDTKCEYNQQRPELQLAIVGRPNCGKSTFINAILNEERVLTGPESGLTRNSVEVDWEYCGQLIRLVDTAGVRKKNAVTQSCELLSVNDTFKTIRFANIVVVMIDATRGLEQQDLSIISYAVNEGRGIVLVVNKCDLIKKKEEFQKELNRLVSYSVFQIKGINPIYISAKEKFNLESVLQQCVLTYASWQKRVTTGTLNQWLAKAMSNRPLPFQSHGKRVKIKYCTQTKARPPTIKLFCNNIESIDESYKRYLINNFKLNFDIAAGVPVRLSFVKGKNPYR</sequence>
<feature type="binding site" evidence="8">
    <location>
        <begin position="10"/>
        <end position="17"/>
    </location>
    <ligand>
        <name>GTP</name>
        <dbReference type="ChEBI" id="CHEBI:37565"/>
        <label>1</label>
    </ligand>
</feature>
<evidence type="ECO:0000259" key="11">
    <source>
        <dbReference type="PROSITE" id="PS51712"/>
    </source>
</evidence>
<feature type="binding site" evidence="8">
    <location>
        <begin position="241"/>
        <end position="245"/>
    </location>
    <ligand>
        <name>GTP</name>
        <dbReference type="ChEBI" id="CHEBI:37565"/>
        <label>2</label>
    </ligand>
</feature>
<evidence type="ECO:0000313" key="12">
    <source>
        <dbReference type="EMBL" id="KJV53303.1"/>
    </source>
</evidence>
<dbReference type="Gene3D" id="3.40.50.300">
    <property type="entry name" value="P-loop containing nucleotide triphosphate hydrolases"/>
    <property type="match status" value="2"/>
</dbReference>
<dbReference type="Proteomes" id="UP000244959">
    <property type="component" value="Chromosome I"/>
</dbReference>
<dbReference type="InterPro" id="IPR031166">
    <property type="entry name" value="G_ENGA"/>
</dbReference>
<keyword evidence="6 8" id="KW-0342">GTP-binding</keyword>
<organism evidence="12 14">
    <name type="scientific">Orientia tsutsugamushi str. Gilliam</name>
    <dbReference type="NCBI Taxonomy" id="1359184"/>
    <lineage>
        <taxon>Bacteria</taxon>
        <taxon>Pseudomonadati</taxon>
        <taxon>Pseudomonadota</taxon>
        <taxon>Alphaproteobacteria</taxon>
        <taxon>Rickettsiales</taxon>
        <taxon>Rickettsiaceae</taxon>
        <taxon>Rickettsieae</taxon>
        <taxon>Orientia</taxon>
    </lineage>
</organism>
<evidence type="ECO:0000256" key="8">
    <source>
        <dbReference type="HAMAP-Rule" id="MF_00195"/>
    </source>
</evidence>
<evidence type="ECO:0000256" key="7">
    <source>
        <dbReference type="ARBA" id="ARBA00032345"/>
    </source>
</evidence>
<dbReference type="InterPro" id="IPR005225">
    <property type="entry name" value="Small_GTP-bd"/>
</dbReference>
<evidence type="ECO:0000256" key="3">
    <source>
        <dbReference type="ARBA" id="ARBA00022517"/>
    </source>
</evidence>
<keyword evidence="15" id="KW-1185">Reference proteome</keyword>
<dbReference type="InterPro" id="IPR032859">
    <property type="entry name" value="KH_dom-like"/>
</dbReference>
<dbReference type="RefSeq" id="WP_047220422.1">
    <property type="nucleotide sequence ID" value="NZ_LS398551.1"/>
</dbReference>
<dbReference type="PRINTS" id="PR00326">
    <property type="entry name" value="GTP1OBG"/>
</dbReference>
<keyword evidence="4 10" id="KW-0677">Repeat</keyword>
<dbReference type="InterPro" id="IPR027417">
    <property type="entry name" value="P-loop_NTPase"/>
</dbReference>
<reference evidence="15" key="3">
    <citation type="submission" date="2018-03" db="EMBL/GenBank/DDBJ databases">
        <authorList>
            <person name="Batty M. E."/>
            <person name="Batty M E."/>
        </authorList>
    </citation>
    <scope>NUCLEOTIDE SEQUENCE [LARGE SCALE GENOMIC DNA]</scope>
    <source>
        <strain evidence="15">Gilliam</strain>
    </source>
</reference>
<dbReference type="GO" id="GO:0042254">
    <property type="term" value="P:ribosome biogenesis"/>
    <property type="evidence" value="ECO:0007669"/>
    <property type="project" value="UniProtKB-KW"/>
</dbReference>
<dbReference type="InterPro" id="IPR015946">
    <property type="entry name" value="KH_dom-like_a/b"/>
</dbReference>
<evidence type="ECO:0000313" key="15">
    <source>
        <dbReference type="Proteomes" id="UP000244959"/>
    </source>
</evidence>
<feature type="binding site" evidence="8">
    <location>
        <begin position="121"/>
        <end position="124"/>
    </location>
    <ligand>
        <name>GTP</name>
        <dbReference type="ChEBI" id="CHEBI:37565"/>
        <label>1</label>
    </ligand>
</feature>
<protein>
    <recommendedName>
        <fullName evidence="2 8">GTPase Der</fullName>
    </recommendedName>
    <alternativeName>
        <fullName evidence="7 8">GTP-binding protein EngA</fullName>
    </alternativeName>
</protein>
<dbReference type="InterPro" id="IPR016484">
    <property type="entry name" value="GTPase_Der"/>
</dbReference>
<dbReference type="Proteomes" id="UP000033769">
    <property type="component" value="Unassembled WGS sequence"/>
</dbReference>
<dbReference type="PATRIC" id="fig|1359184.3.peg.3232"/>
<reference evidence="12 14" key="1">
    <citation type="submission" date="2015-02" db="EMBL/GenBank/DDBJ databases">
        <title>Genome Sequencing of Rickettsiales.</title>
        <authorList>
            <person name="Daugherty S.C."/>
            <person name="Su Q."/>
            <person name="Abolude K."/>
            <person name="Beier-Sexton M."/>
            <person name="Carlyon J.A."/>
            <person name="Carter R."/>
            <person name="Day N.P."/>
            <person name="Dumler S.J."/>
            <person name="Dyachenko V."/>
            <person name="Godinez A."/>
            <person name="Kurtti T.J."/>
            <person name="Lichay M."/>
            <person name="Mullins K.E."/>
            <person name="Ott S."/>
            <person name="Pappas-Brown V."/>
            <person name="Paris D.H."/>
            <person name="Patel P."/>
            <person name="Richards A.L."/>
            <person name="Sadzewicz L."/>
            <person name="Sears K."/>
            <person name="Seidman D."/>
            <person name="Sengamalay N."/>
            <person name="Stenos J."/>
            <person name="Tallon L.J."/>
            <person name="Vincent G."/>
            <person name="Fraser C.M."/>
            <person name="Munderloh U."/>
            <person name="Dunning-Hotopp J.C."/>
        </authorList>
    </citation>
    <scope>NUCLEOTIDE SEQUENCE [LARGE SCALE GENOMIC DNA]</scope>
    <source>
        <strain evidence="12 14">Gilliam</strain>
    </source>
</reference>
<name>A0A0F3MBZ5_ORITS</name>
<dbReference type="GO" id="GO:0005525">
    <property type="term" value="F:GTP binding"/>
    <property type="evidence" value="ECO:0007669"/>
    <property type="project" value="UniProtKB-UniRule"/>
</dbReference>
<keyword evidence="3 8" id="KW-0690">Ribosome biogenesis</keyword>
<proteinExistence type="inferred from homology"/>
<dbReference type="CDD" id="cd01894">
    <property type="entry name" value="EngA1"/>
    <property type="match status" value="1"/>
</dbReference>
<dbReference type="PANTHER" id="PTHR43834">
    <property type="entry name" value="GTPASE DER"/>
    <property type="match status" value="1"/>
</dbReference>
<dbReference type="EMBL" id="LANO01000009">
    <property type="protein sequence ID" value="KJV53303.1"/>
    <property type="molecule type" value="Genomic_DNA"/>
</dbReference>
<keyword evidence="5 8" id="KW-0547">Nucleotide-binding</keyword>
<dbReference type="FunFam" id="3.30.300.20:FF:000004">
    <property type="entry name" value="GTPase Der"/>
    <property type="match status" value="1"/>
</dbReference>
<evidence type="ECO:0000313" key="14">
    <source>
        <dbReference type="Proteomes" id="UP000033769"/>
    </source>
</evidence>
<feature type="binding site" evidence="8">
    <location>
        <begin position="56"/>
        <end position="60"/>
    </location>
    <ligand>
        <name>GTP</name>
        <dbReference type="ChEBI" id="CHEBI:37565"/>
        <label>1</label>
    </ligand>
</feature>
<dbReference type="InterPro" id="IPR006073">
    <property type="entry name" value="GTP-bd"/>
</dbReference>
<dbReference type="PROSITE" id="PS51712">
    <property type="entry name" value="G_ENGA"/>
    <property type="match status" value="2"/>
</dbReference>
<feature type="domain" description="EngA-type G" evidence="11">
    <location>
        <begin position="4"/>
        <end position="167"/>
    </location>
</feature>
<comment type="function">
    <text evidence="8 10">GTPase that plays an essential role in the late steps of ribosome biogenesis.</text>
</comment>
<dbReference type="AlphaFoldDB" id="A0A0F3MBZ5"/>
<dbReference type="NCBIfam" id="TIGR00231">
    <property type="entry name" value="small_GTP"/>
    <property type="match status" value="2"/>
</dbReference>
<dbReference type="Pfam" id="PF01926">
    <property type="entry name" value="MMR_HSR1"/>
    <property type="match status" value="2"/>
</dbReference>
<dbReference type="PIRSF" id="PIRSF006485">
    <property type="entry name" value="GTP-binding_EngA"/>
    <property type="match status" value="1"/>
</dbReference>
<dbReference type="NCBIfam" id="TIGR03594">
    <property type="entry name" value="GTPase_EngA"/>
    <property type="match status" value="1"/>
</dbReference>
<feature type="binding site" evidence="8">
    <location>
        <begin position="194"/>
        <end position="201"/>
    </location>
    <ligand>
        <name>GTP</name>
        <dbReference type="ChEBI" id="CHEBI:37565"/>
        <label>2</label>
    </ligand>
</feature>
<comment type="subunit">
    <text evidence="8">Associates with the 50S ribosomal subunit.</text>
</comment>
<evidence type="ECO:0000256" key="2">
    <source>
        <dbReference type="ARBA" id="ARBA00020953"/>
    </source>
</evidence>
<reference evidence="13" key="2">
    <citation type="submission" date="2018-03" db="EMBL/GenBank/DDBJ databases">
        <authorList>
            <person name="Keele B.F."/>
        </authorList>
    </citation>
    <scope>NUCLEOTIDE SEQUENCE [LARGE SCALE GENOMIC DNA]</scope>
    <source>
        <strain evidence="13">Gilliam</strain>
    </source>
</reference>
<dbReference type="EMBL" id="LS398551">
    <property type="protein sequence ID" value="SPR08854.1"/>
    <property type="molecule type" value="Genomic_DNA"/>
</dbReference>
<dbReference type="CDD" id="cd01895">
    <property type="entry name" value="EngA2"/>
    <property type="match status" value="1"/>
</dbReference>
<evidence type="ECO:0000313" key="13">
    <source>
        <dbReference type="EMBL" id="SPR08854.1"/>
    </source>
</evidence>
<evidence type="ECO:0000256" key="1">
    <source>
        <dbReference type="ARBA" id="ARBA00008279"/>
    </source>
</evidence>
<dbReference type="PANTHER" id="PTHR43834:SF6">
    <property type="entry name" value="GTPASE DER"/>
    <property type="match status" value="1"/>
</dbReference>
<evidence type="ECO:0000256" key="4">
    <source>
        <dbReference type="ARBA" id="ARBA00022737"/>
    </source>
</evidence>
<evidence type="ECO:0000256" key="5">
    <source>
        <dbReference type="ARBA" id="ARBA00022741"/>
    </source>
</evidence>
<evidence type="ECO:0000256" key="10">
    <source>
        <dbReference type="RuleBase" id="RU004481"/>
    </source>
</evidence>
<feature type="domain" description="EngA-type G" evidence="11">
    <location>
        <begin position="188"/>
        <end position="363"/>
    </location>
</feature>
<accession>A0A0F3MBZ5</accession>
<dbReference type="HAMAP" id="MF_00195">
    <property type="entry name" value="GTPase_Der"/>
    <property type="match status" value="1"/>
</dbReference>
<feature type="binding site" evidence="8">
    <location>
        <begin position="306"/>
        <end position="309"/>
    </location>
    <ligand>
        <name>GTP</name>
        <dbReference type="ChEBI" id="CHEBI:37565"/>
        <label>2</label>
    </ligand>
</feature>
<evidence type="ECO:0000256" key="6">
    <source>
        <dbReference type="ARBA" id="ARBA00023134"/>
    </source>
</evidence>
<dbReference type="Gene3D" id="3.30.300.20">
    <property type="match status" value="1"/>
</dbReference>
<dbReference type="Pfam" id="PF14714">
    <property type="entry name" value="KH_dom-like"/>
    <property type="match status" value="1"/>
</dbReference>
<gene>
    <name evidence="12" type="primary">engA</name>
    <name evidence="8 13" type="synonym">der</name>
    <name evidence="13" type="ORF">GILLIAM_01784</name>
    <name evidence="12" type="ORF">OTSGILL_0832</name>
</gene>
<comment type="similarity">
    <text evidence="1 8 9 10">Belongs to the TRAFAC class TrmE-Era-EngA-EngB-Septin-like GTPase superfamily. EngA (Der) GTPase family.</text>
</comment>
<evidence type="ECO:0000256" key="9">
    <source>
        <dbReference type="PROSITE-ProRule" id="PRU01049"/>
    </source>
</evidence>
<dbReference type="SUPFAM" id="SSF52540">
    <property type="entry name" value="P-loop containing nucleoside triphosphate hydrolases"/>
    <property type="match status" value="2"/>
</dbReference>